<dbReference type="PANTHER" id="PTHR11552">
    <property type="entry name" value="GLUCOSE-METHANOL-CHOLINE GMC OXIDOREDUCTASE"/>
    <property type="match status" value="1"/>
</dbReference>
<feature type="signal peptide" evidence="5">
    <location>
        <begin position="1"/>
        <end position="23"/>
    </location>
</feature>
<dbReference type="InterPro" id="IPR007867">
    <property type="entry name" value="GMC_OxRtase_C"/>
</dbReference>
<keyword evidence="3 4" id="KW-0274">FAD</keyword>
<feature type="binding site" evidence="3">
    <location>
        <position position="273"/>
    </location>
    <ligand>
        <name>FAD</name>
        <dbReference type="ChEBI" id="CHEBI:57692"/>
    </ligand>
</feature>
<feature type="binding site" evidence="3">
    <location>
        <begin position="134"/>
        <end position="137"/>
    </location>
    <ligand>
        <name>FAD</name>
        <dbReference type="ChEBI" id="CHEBI:57692"/>
    </ligand>
</feature>
<dbReference type="AlphaFoldDB" id="A0A8T9CJ83"/>
<proteinExistence type="inferred from homology"/>
<reference evidence="8 9" key="1">
    <citation type="submission" date="2018-05" db="EMBL/GenBank/DDBJ databases">
        <title>Genome sequencing and assembly of the regulated plant pathogen Lachnellula willkommii and related sister species for the development of diagnostic species identification markers.</title>
        <authorList>
            <person name="Giroux E."/>
            <person name="Bilodeau G."/>
        </authorList>
    </citation>
    <scope>NUCLEOTIDE SEQUENCE [LARGE SCALE GENOMIC DNA]</scope>
    <source>
        <strain evidence="8 9">CBS 268.59</strain>
    </source>
</reference>
<feature type="domain" description="Glucose-methanol-choline oxidoreductase N-terminal" evidence="7">
    <location>
        <begin position="310"/>
        <end position="324"/>
    </location>
</feature>
<sequence>MAPTQEIFFHLIVLLNLVIVSRAFPGKIIDRAPDVLQTYDYVVVGGGLSGLVVANRLSEDPGTTVLIIEAGGFTQNEDWVTIPLISSGNVPDLGNGPRGSKYDWNMTGIPQHELFNRSVNTPAGKVIGGGTVLNGMVFNRGSKADYDRWETLGNPRWNFDNLLPHFKKAENFTPPDLSLEAEGWDIEYDPAYHGDHGHVHSSFAPFVWPSTRNYIRAMKELSVPIIKDAMGGNAAGAYWFTQSVNPQSETRSTSQEFYAPSRPNLHLLTGHRVTKVKIKSGKVKGVKFSAGENFTASFVEVSEEVILSAGALHTPQVLQLSGIGERPHLSSLGIETVVDLPGVGWNYHDHTLLFTGQTGKSLLMSNNLALADLNLTVNISPNSGNFSNLTWSAEQLALYKSKKEGPFTTLDGNFFAFLPVEKLANMTALSSAAAAQPTSHYLSSNTPPTVRAGYEAQFSLLTSDLSSSTMAYLEFIFGDKAILPALHQPFSRGSVSINSTSPFDKPVVDPRYLSNPLDLALFVAGFKYARTIRNTEAMQAIDLTETYPGTSVMTDAEIEEFVREGMDTEHHHVGTASMLPRGLGGVVDPKLRVHGVEGLRIVDASVVPMLPAAHLQATLYGLAEMAADLIKPGH</sequence>
<dbReference type="InterPro" id="IPR036188">
    <property type="entry name" value="FAD/NAD-bd_sf"/>
</dbReference>
<dbReference type="GO" id="GO:0050660">
    <property type="term" value="F:flavin adenine dinucleotide binding"/>
    <property type="evidence" value="ECO:0007669"/>
    <property type="project" value="InterPro"/>
</dbReference>
<dbReference type="PIRSF" id="PIRSF000137">
    <property type="entry name" value="Alcohol_oxidase"/>
    <property type="match status" value="1"/>
</dbReference>
<dbReference type="PROSITE" id="PS00624">
    <property type="entry name" value="GMC_OXRED_2"/>
    <property type="match status" value="1"/>
</dbReference>
<organism evidence="8 9">
    <name type="scientific">Lachnellula suecica</name>
    <dbReference type="NCBI Taxonomy" id="602035"/>
    <lineage>
        <taxon>Eukaryota</taxon>
        <taxon>Fungi</taxon>
        <taxon>Dikarya</taxon>
        <taxon>Ascomycota</taxon>
        <taxon>Pezizomycotina</taxon>
        <taxon>Leotiomycetes</taxon>
        <taxon>Helotiales</taxon>
        <taxon>Lachnaceae</taxon>
        <taxon>Lachnellula</taxon>
    </lineage>
</organism>
<dbReference type="InterPro" id="IPR012132">
    <property type="entry name" value="GMC_OxRdtase"/>
</dbReference>
<keyword evidence="4" id="KW-0285">Flavoprotein</keyword>
<dbReference type="OrthoDB" id="269227at2759"/>
<dbReference type="Gene3D" id="3.50.50.60">
    <property type="entry name" value="FAD/NAD(P)-binding domain"/>
    <property type="match status" value="1"/>
</dbReference>
<evidence type="ECO:0000256" key="4">
    <source>
        <dbReference type="RuleBase" id="RU003968"/>
    </source>
</evidence>
<evidence type="ECO:0000259" key="6">
    <source>
        <dbReference type="PROSITE" id="PS00623"/>
    </source>
</evidence>
<evidence type="ECO:0000256" key="2">
    <source>
        <dbReference type="PIRSR" id="PIRSR000137-1"/>
    </source>
</evidence>
<protein>
    <submittedName>
        <fullName evidence="8">Dehydrogenase xptC</fullName>
    </submittedName>
</protein>
<dbReference type="Pfam" id="PF05199">
    <property type="entry name" value="GMC_oxred_C"/>
    <property type="match status" value="1"/>
</dbReference>
<dbReference type="Gene3D" id="3.30.560.10">
    <property type="entry name" value="Glucose Oxidase, domain 3"/>
    <property type="match status" value="1"/>
</dbReference>
<dbReference type="InterPro" id="IPR000172">
    <property type="entry name" value="GMC_OxRdtase_N"/>
</dbReference>
<dbReference type="Pfam" id="PF00732">
    <property type="entry name" value="GMC_oxred_N"/>
    <property type="match status" value="1"/>
</dbReference>
<dbReference type="PROSITE" id="PS00623">
    <property type="entry name" value="GMC_OXRED_1"/>
    <property type="match status" value="1"/>
</dbReference>
<name>A0A8T9CJ83_9HELO</name>
<feature type="binding site" evidence="3">
    <location>
        <position position="126"/>
    </location>
    <ligand>
        <name>FAD</name>
        <dbReference type="ChEBI" id="CHEBI:57692"/>
    </ligand>
</feature>
<evidence type="ECO:0000259" key="7">
    <source>
        <dbReference type="PROSITE" id="PS00624"/>
    </source>
</evidence>
<feature type="active site" description="Proton donor" evidence="2">
    <location>
        <position position="571"/>
    </location>
</feature>
<evidence type="ECO:0000313" key="8">
    <source>
        <dbReference type="EMBL" id="TVY85266.1"/>
    </source>
</evidence>
<comment type="cofactor">
    <cofactor evidence="3">
        <name>FAD</name>
        <dbReference type="ChEBI" id="CHEBI:57692"/>
    </cofactor>
</comment>
<comment type="similarity">
    <text evidence="1 4">Belongs to the GMC oxidoreductase family.</text>
</comment>
<accession>A0A8T9CJ83</accession>
<feature type="active site" description="Proton acceptor" evidence="2">
    <location>
        <position position="614"/>
    </location>
</feature>
<keyword evidence="5" id="KW-0732">Signal</keyword>
<feature type="domain" description="Glucose-methanol-choline oxidoreductase N-terminal" evidence="6">
    <location>
        <begin position="124"/>
        <end position="147"/>
    </location>
</feature>
<evidence type="ECO:0000256" key="1">
    <source>
        <dbReference type="ARBA" id="ARBA00010790"/>
    </source>
</evidence>
<comment type="caution">
    <text evidence="8">The sequence shown here is derived from an EMBL/GenBank/DDBJ whole genome shotgun (WGS) entry which is preliminary data.</text>
</comment>
<dbReference type="SUPFAM" id="SSF51905">
    <property type="entry name" value="FAD/NAD(P)-binding domain"/>
    <property type="match status" value="1"/>
</dbReference>
<dbReference type="GO" id="GO:0016614">
    <property type="term" value="F:oxidoreductase activity, acting on CH-OH group of donors"/>
    <property type="evidence" value="ECO:0007669"/>
    <property type="project" value="InterPro"/>
</dbReference>
<gene>
    <name evidence="8" type="primary">xptC_3</name>
    <name evidence="8" type="ORF">LSUE1_G001315</name>
</gene>
<dbReference type="Proteomes" id="UP000469558">
    <property type="component" value="Unassembled WGS sequence"/>
</dbReference>
<feature type="chain" id="PRO_5035778834" evidence="5">
    <location>
        <begin position="24"/>
        <end position="634"/>
    </location>
</feature>
<evidence type="ECO:0000256" key="5">
    <source>
        <dbReference type="SAM" id="SignalP"/>
    </source>
</evidence>
<dbReference type="SUPFAM" id="SSF54373">
    <property type="entry name" value="FAD-linked reductases, C-terminal domain"/>
    <property type="match status" value="1"/>
</dbReference>
<dbReference type="PANTHER" id="PTHR11552:SF115">
    <property type="entry name" value="DEHYDROGENASE XPTC-RELATED"/>
    <property type="match status" value="1"/>
</dbReference>
<dbReference type="EMBL" id="QGMK01000019">
    <property type="protein sequence ID" value="TVY85266.1"/>
    <property type="molecule type" value="Genomic_DNA"/>
</dbReference>
<evidence type="ECO:0000313" key="9">
    <source>
        <dbReference type="Proteomes" id="UP000469558"/>
    </source>
</evidence>
<dbReference type="GO" id="GO:0044550">
    <property type="term" value="P:secondary metabolite biosynthetic process"/>
    <property type="evidence" value="ECO:0007669"/>
    <property type="project" value="TreeGrafter"/>
</dbReference>
<keyword evidence="9" id="KW-1185">Reference proteome</keyword>
<evidence type="ECO:0000256" key="3">
    <source>
        <dbReference type="PIRSR" id="PIRSR000137-2"/>
    </source>
</evidence>